<gene>
    <name evidence="1" type="ORF">SAMN02745857_03025</name>
</gene>
<dbReference type="Proteomes" id="UP000192761">
    <property type="component" value="Unassembled WGS sequence"/>
</dbReference>
<sequence>MENGPCLLCNKESELQLSHIIPSFVFRWLRESAGNGHLRMGTQPNLRAQDGLKRYWLCSSCEGIFSQSERYFANHIFYPYLKNSSSRFNYDSWLIHFCTSISWRVLCFFLTEGHVASYPSAAIEQMKKAEIIWREHLLGERLHPGPHQQHLLPMDQVASVQGKIAPNINRYLMRAIDIDLCHSHQSIFTYAKLGRFIILGFISESTPNRWRDTKVNAKNGTIEPKSYTLPAAFGDYINHKAQRISILLGEISEKQKRKIDASFRKNIDNYIGSDAHKAMVADIELFGETALK</sequence>
<protein>
    <recommendedName>
        <fullName evidence="3">HNH endonuclease</fullName>
    </recommendedName>
</protein>
<proteinExistence type="predicted"/>
<name>A0A1W1XVG1_9NEIS</name>
<dbReference type="STRING" id="1121001.SAMN02745857_03025"/>
<accession>A0A1W1XVG1</accession>
<evidence type="ECO:0008006" key="3">
    <source>
        <dbReference type="Google" id="ProtNLM"/>
    </source>
</evidence>
<dbReference type="AlphaFoldDB" id="A0A1W1XVG1"/>
<evidence type="ECO:0000313" key="2">
    <source>
        <dbReference type="Proteomes" id="UP000192761"/>
    </source>
</evidence>
<reference evidence="1 2" key="1">
    <citation type="submission" date="2017-04" db="EMBL/GenBank/DDBJ databases">
        <authorList>
            <person name="Afonso C.L."/>
            <person name="Miller P.J."/>
            <person name="Scott M.A."/>
            <person name="Spackman E."/>
            <person name="Goraichik I."/>
            <person name="Dimitrov K.M."/>
            <person name="Suarez D.L."/>
            <person name="Swayne D.E."/>
        </authorList>
    </citation>
    <scope>NUCLEOTIDE SEQUENCE [LARGE SCALE GENOMIC DNA]</scope>
    <source>
        <strain evidence="1 2">DSM 23236</strain>
    </source>
</reference>
<evidence type="ECO:0000313" key="1">
    <source>
        <dbReference type="EMBL" id="SMC27913.1"/>
    </source>
</evidence>
<dbReference type="EMBL" id="FWXD01000019">
    <property type="protein sequence ID" value="SMC27913.1"/>
    <property type="molecule type" value="Genomic_DNA"/>
</dbReference>
<keyword evidence="2" id="KW-1185">Reference proteome</keyword>
<organism evidence="1 2">
    <name type="scientific">Andreprevotia lacus DSM 23236</name>
    <dbReference type="NCBI Taxonomy" id="1121001"/>
    <lineage>
        <taxon>Bacteria</taxon>
        <taxon>Pseudomonadati</taxon>
        <taxon>Pseudomonadota</taxon>
        <taxon>Betaproteobacteria</taxon>
        <taxon>Neisseriales</taxon>
        <taxon>Chitinibacteraceae</taxon>
        <taxon>Andreprevotia</taxon>
    </lineage>
</organism>